<protein>
    <recommendedName>
        <fullName evidence="1">Flagellar protein FlgJ N-terminal domain-containing protein</fullName>
    </recommendedName>
</protein>
<accession>A0A498R957</accession>
<dbReference type="EMBL" id="UPPP01000116">
    <property type="protein sequence ID" value="VBB09246.1"/>
    <property type="molecule type" value="Genomic_DNA"/>
</dbReference>
<sequence length="123" mass="13173">MQINGIQSPLAASVNAAADTSTGGALAAKITKAAQNIQNPKQAAKLRQACQDMEAVFLNLLLSKMRETVPKDTLFGDSSEENIMRSMLDNEMSKNMAKAGGIGLADMLYRQLSPTVVSKEKTK</sequence>
<dbReference type="Proteomes" id="UP000277811">
    <property type="component" value="Unassembled WGS sequence"/>
</dbReference>
<gene>
    <name evidence="2" type="ORF">LUCI_4536</name>
</gene>
<evidence type="ECO:0000313" key="3">
    <source>
        <dbReference type="Proteomes" id="UP000277811"/>
    </source>
</evidence>
<dbReference type="InterPro" id="IPR019301">
    <property type="entry name" value="Flagellar_prot_FlgJ_N"/>
</dbReference>
<reference evidence="2 3" key="1">
    <citation type="submission" date="2018-06" db="EMBL/GenBank/DDBJ databases">
        <authorList>
            <person name="Strepis N."/>
        </authorList>
    </citation>
    <scope>NUCLEOTIDE SEQUENCE [LARGE SCALE GENOMIC DNA]</scope>
    <source>
        <strain evidence="2">LUCI</strain>
    </source>
</reference>
<evidence type="ECO:0000313" key="2">
    <source>
        <dbReference type="EMBL" id="VBB09246.1"/>
    </source>
</evidence>
<dbReference type="Pfam" id="PF10135">
    <property type="entry name" value="Rod-binding"/>
    <property type="match status" value="1"/>
</dbReference>
<evidence type="ECO:0000259" key="1">
    <source>
        <dbReference type="Pfam" id="PF10135"/>
    </source>
</evidence>
<organism evidence="2 3">
    <name type="scientific">Lucifera butyrica</name>
    <dbReference type="NCBI Taxonomy" id="1351585"/>
    <lineage>
        <taxon>Bacteria</taxon>
        <taxon>Bacillati</taxon>
        <taxon>Bacillota</taxon>
        <taxon>Negativicutes</taxon>
        <taxon>Veillonellales</taxon>
        <taxon>Veillonellaceae</taxon>
        <taxon>Lucifera</taxon>
    </lineage>
</organism>
<dbReference type="AlphaFoldDB" id="A0A498R957"/>
<feature type="domain" description="Flagellar protein FlgJ N-terminal" evidence="1">
    <location>
        <begin position="64"/>
        <end position="111"/>
    </location>
</feature>
<keyword evidence="3" id="KW-1185">Reference proteome</keyword>
<proteinExistence type="predicted"/>
<name>A0A498R957_9FIRM</name>
<dbReference type="RefSeq" id="WP_207858320.1">
    <property type="nucleotide sequence ID" value="NZ_UPPP01000116.1"/>
</dbReference>